<dbReference type="InterPro" id="IPR010730">
    <property type="entry name" value="HET"/>
</dbReference>
<sequence length="52" mass="6036">YAKIRFCGDQAKHDGLKCFWVDTCCINKSDGAELQNALNSMFRWYRDAARCD</sequence>
<proteinExistence type="predicted"/>
<dbReference type="PANTHER" id="PTHR10622">
    <property type="entry name" value="HET DOMAIN-CONTAINING PROTEIN"/>
    <property type="match status" value="1"/>
</dbReference>
<organism evidence="2 3">
    <name type="scientific">Cladorrhinum samala</name>
    <dbReference type="NCBI Taxonomy" id="585594"/>
    <lineage>
        <taxon>Eukaryota</taxon>
        <taxon>Fungi</taxon>
        <taxon>Dikarya</taxon>
        <taxon>Ascomycota</taxon>
        <taxon>Pezizomycotina</taxon>
        <taxon>Sordariomycetes</taxon>
        <taxon>Sordariomycetidae</taxon>
        <taxon>Sordariales</taxon>
        <taxon>Podosporaceae</taxon>
        <taxon>Cladorrhinum</taxon>
    </lineage>
</organism>
<evidence type="ECO:0000313" key="3">
    <source>
        <dbReference type="Proteomes" id="UP001321749"/>
    </source>
</evidence>
<accession>A0AAV9HCW4</accession>
<reference evidence="2" key="1">
    <citation type="journal article" date="2023" name="Mol. Phylogenet. Evol.">
        <title>Genome-scale phylogeny and comparative genomics of the fungal order Sordariales.</title>
        <authorList>
            <person name="Hensen N."/>
            <person name="Bonometti L."/>
            <person name="Westerberg I."/>
            <person name="Brannstrom I.O."/>
            <person name="Guillou S."/>
            <person name="Cros-Aarteil S."/>
            <person name="Calhoun S."/>
            <person name="Haridas S."/>
            <person name="Kuo A."/>
            <person name="Mondo S."/>
            <person name="Pangilinan J."/>
            <person name="Riley R."/>
            <person name="LaButti K."/>
            <person name="Andreopoulos B."/>
            <person name="Lipzen A."/>
            <person name="Chen C."/>
            <person name="Yan M."/>
            <person name="Daum C."/>
            <person name="Ng V."/>
            <person name="Clum A."/>
            <person name="Steindorff A."/>
            <person name="Ohm R.A."/>
            <person name="Martin F."/>
            <person name="Silar P."/>
            <person name="Natvig D.O."/>
            <person name="Lalanne C."/>
            <person name="Gautier V."/>
            <person name="Ament-Velasquez S.L."/>
            <person name="Kruys A."/>
            <person name="Hutchinson M.I."/>
            <person name="Powell A.J."/>
            <person name="Barry K."/>
            <person name="Miller A.N."/>
            <person name="Grigoriev I.V."/>
            <person name="Debuchy R."/>
            <person name="Gladieux P."/>
            <person name="Hiltunen Thoren M."/>
            <person name="Johannesson H."/>
        </authorList>
    </citation>
    <scope>NUCLEOTIDE SEQUENCE</scope>
    <source>
        <strain evidence="2">PSN324</strain>
    </source>
</reference>
<feature type="non-terminal residue" evidence="2">
    <location>
        <position position="1"/>
    </location>
</feature>
<name>A0AAV9HCW4_9PEZI</name>
<dbReference type="Proteomes" id="UP001321749">
    <property type="component" value="Unassembled WGS sequence"/>
</dbReference>
<feature type="domain" description="Heterokaryon incompatibility" evidence="1">
    <location>
        <begin position="10"/>
        <end position="50"/>
    </location>
</feature>
<dbReference type="Pfam" id="PF06985">
    <property type="entry name" value="HET"/>
    <property type="match status" value="1"/>
</dbReference>
<reference evidence="2" key="2">
    <citation type="submission" date="2023-06" db="EMBL/GenBank/DDBJ databases">
        <authorList>
            <consortium name="Lawrence Berkeley National Laboratory"/>
            <person name="Mondo S.J."/>
            <person name="Hensen N."/>
            <person name="Bonometti L."/>
            <person name="Westerberg I."/>
            <person name="Brannstrom I.O."/>
            <person name="Guillou S."/>
            <person name="Cros-Aarteil S."/>
            <person name="Calhoun S."/>
            <person name="Haridas S."/>
            <person name="Kuo A."/>
            <person name="Pangilinan J."/>
            <person name="Riley R."/>
            <person name="Labutti K."/>
            <person name="Andreopoulos B."/>
            <person name="Lipzen A."/>
            <person name="Chen C."/>
            <person name="Yanf M."/>
            <person name="Daum C."/>
            <person name="Ng V."/>
            <person name="Clum A."/>
            <person name="Steindorff A."/>
            <person name="Ohm R."/>
            <person name="Martin F."/>
            <person name="Silar P."/>
            <person name="Natvig D."/>
            <person name="Lalanne C."/>
            <person name="Gautier V."/>
            <person name="Ament-Velasquez S.L."/>
            <person name="Kruys A."/>
            <person name="Hutchinson M.I."/>
            <person name="Powell A.J."/>
            <person name="Barry K."/>
            <person name="Miller A.N."/>
            <person name="Grigoriev I.V."/>
            <person name="Debuchy R."/>
            <person name="Gladieux P."/>
            <person name="Thoren M.H."/>
            <person name="Johannesson H."/>
        </authorList>
    </citation>
    <scope>NUCLEOTIDE SEQUENCE</scope>
    <source>
        <strain evidence="2">PSN324</strain>
    </source>
</reference>
<dbReference type="EMBL" id="MU865123">
    <property type="protein sequence ID" value="KAK4457312.1"/>
    <property type="molecule type" value="Genomic_DNA"/>
</dbReference>
<protein>
    <recommendedName>
        <fullName evidence="1">Heterokaryon incompatibility domain-containing protein</fullName>
    </recommendedName>
</protein>
<gene>
    <name evidence="2" type="ORF">QBC42DRAFT_188893</name>
</gene>
<comment type="caution">
    <text evidence="2">The sequence shown here is derived from an EMBL/GenBank/DDBJ whole genome shotgun (WGS) entry which is preliminary data.</text>
</comment>
<evidence type="ECO:0000313" key="2">
    <source>
        <dbReference type="EMBL" id="KAK4457312.1"/>
    </source>
</evidence>
<keyword evidence="3" id="KW-1185">Reference proteome</keyword>
<dbReference type="PANTHER" id="PTHR10622:SF10">
    <property type="entry name" value="HET DOMAIN-CONTAINING PROTEIN"/>
    <property type="match status" value="1"/>
</dbReference>
<dbReference type="AlphaFoldDB" id="A0AAV9HCW4"/>
<evidence type="ECO:0000259" key="1">
    <source>
        <dbReference type="Pfam" id="PF06985"/>
    </source>
</evidence>